<sequence length="307" mass="34185">MLINKVIPTLLVFAFAIGLPVIYNDESHVMRESVDAANHSQSENSTGLYIQTFIDDNEVSRDDVLRWEARRIQVVKKRLQEGLMSSLKQEAMNFLFSPEVSIDNIVAEREALVQTKIGMSHDERIKLVSSETAIAGAVTSFLLKASSGFTSSSIHMKSNRGTAEGFRKWYLSKISDEKVMLQACPDHYALGTAFNLGQDVVETTGGSVLPSHFAINYEAQSDLPIVDVENYPVQFNGPAYGHGTETVIGGTNHVMRSLPNNGGFEIVPKVFFPSSVPTYLLEQHRWHLATEWGNWITAYINDKVDNE</sequence>
<organism evidence="2 3">
    <name type="scientific">Candida parapsilosis</name>
    <name type="common">Yeast</name>
    <dbReference type="NCBI Taxonomy" id="5480"/>
    <lineage>
        <taxon>Eukaryota</taxon>
        <taxon>Fungi</taxon>
        <taxon>Dikarya</taxon>
        <taxon>Ascomycota</taxon>
        <taxon>Saccharomycotina</taxon>
        <taxon>Pichiomycetes</taxon>
        <taxon>Debaryomycetaceae</taxon>
        <taxon>Candida/Lodderomyces clade</taxon>
        <taxon>Candida</taxon>
    </lineage>
</organism>
<dbReference type="OrthoDB" id="4017527at2759"/>
<dbReference type="AlphaFoldDB" id="A0A8X7NI95"/>
<feature type="signal peptide" evidence="1">
    <location>
        <begin position="1"/>
        <end position="18"/>
    </location>
</feature>
<dbReference type="Proteomes" id="UP000590412">
    <property type="component" value="Unassembled WGS sequence"/>
</dbReference>
<proteinExistence type="predicted"/>
<reference evidence="2" key="1">
    <citation type="submission" date="2020-03" db="EMBL/GenBank/DDBJ databases">
        <title>FDA dAtabase for Regulatory Grade micrObial Sequences (FDA-ARGOS): Supporting development and validation of Infectious Disease Dx tests.</title>
        <authorList>
            <person name="Campos J."/>
            <person name="Goldberg B."/>
            <person name="Tallon L."/>
            <person name="Sadzewicz L."/>
            <person name="Vavikolanu K."/>
            <person name="Mehta A."/>
            <person name="Aluvathingal J."/>
            <person name="Nadendla S."/>
            <person name="Nandy P."/>
            <person name="Geyer C."/>
            <person name="Yan Y."/>
            <person name="Sichtig H."/>
        </authorList>
    </citation>
    <scope>NUCLEOTIDE SEQUENCE [LARGE SCALE GENOMIC DNA]</scope>
    <source>
        <strain evidence="2">FDAARGOS_652</strain>
    </source>
</reference>
<evidence type="ECO:0000313" key="3">
    <source>
        <dbReference type="Proteomes" id="UP000590412"/>
    </source>
</evidence>
<evidence type="ECO:0000256" key="1">
    <source>
        <dbReference type="SAM" id="SignalP"/>
    </source>
</evidence>
<feature type="chain" id="PRO_5044694514" description="SUN domain-containing protein" evidence="1">
    <location>
        <begin position="19"/>
        <end position="307"/>
    </location>
</feature>
<gene>
    <name evidence="2" type="ORF">FOB60_004428</name>
</gene>
<protein>
    <recommendedName>
        <fullName evidence="4">SUN domain-containing protein</fullName>
    </recommendedName>
</protein>
<name>A0A8X7NI95_CANPA</name>
<evidence type="ECO:0000313" key="2">
    <source>
        <dbReference type="EMBL" id="KAF6049045.1"/>
    </source>
</evidence>
<accession>A0A8X7NI95</accession>
<evidence type="ECO:0008006" key="4">
    <source>
        <dbReference type="Google" id="ProtNLM"/>
    </source>
</evidence>
<keyword evidence="1" id="KW-0732">Signal</keyword>
<dbReference type="EMBL" id="JABWAB010000006">
    <property type="protein sequence ID" value="KAF6049045.1"/>
    <property type="molecule type" value="Genomic_DNA"/>
</dbReference>
<comment type="caution">
    <text evidence="2">The sequence shown here is derived from an EMBL/GenBank/DDBJ whole genome shotgun (WGS) entry which is preliminary data.</text>
</comment>